<evidence type="ECO:0000313" key="3">
    <source>
        <dbReference type="Proteomes" id="UP000199428"/>
    </source>
</evidence>
<dbReference type="PROSITE" id="PS50930">
    <property type="entry name" value="HTH_LYTTR"/>
    <property type="match status" value="1"/>
</dbReference>
<organism evidence="2 3">
    <name type="scientific">Pseudobutyrivibrio xylanivorans</name>
    <dbReference type="NCBI Taxonomy" id="185007"/>
    <lineage>
        <taxon>Bacteria</taxon>
        <taxon>Bacillati</taxon>
        <taxon>Bacillota</taxon>
        <taxon>Clostridia</taxon>
        <taxon>Lachnospirales</taxon>
        <taxon>Lachnospiraceae</taxon>
        <taxon>Pseudobutyrivibrio</taxon>
    </lineage>
</organism>
<dbReference type="Gene3D" id="3.40.50.2300">
    <property type="match status" value="1"/>
</dbReference>
<dbReference type="EMBL" id="FMWK01000023">
    <property type="protein sequence ID" value="SCZ81597.1"/>
    <property type="molecule type" value="Genomic_DNA"/>
</dbReference>
<dbReference type="RefSeq" id="WP_090164351.1">
    <property type="nucleotide sequence ID" value="NZ_FMWK01000023.1"/>
</dbReference>
<dbReference type="GO" id="GO:0003677">
    <property type="term" value="F:DNA binding"/>
    <property type="evidence" value="ECO:0007669"/>
    <property type="project" value="UniProtKB-KW"/>
</dbReference>
<evidence type="ECO:0000259" key="1">
    <source>
        <dbReference type="PROSITE" id="PS50930"/>
    </source>
</evidence>
<dbReference type="Gene3D" id="2.40.50.1020">
    <property type="entry name" value="LytTr DNA-binding domain"/>
    <property type="match status" value="1"/>
</dbReference>
<evidence type="ECO:0000313" key="2">
    <source>
        <dbReference type="EMBL" id="SCZ81597.1"/>
    </source>
</evidence>
<feature type="domain" description="HTH LytTR-type" evidence="1">
    <location>
        <begin position="79"/>
        <end position="162"/>
    </location>
</feature>
<reference evidence="2 3" key="1">
    <citation type="submission" date="2016-10" db="EMBL/GenBank/DDBJ databases">
        <authorList>
            <person name="de Groot N.N."/>
        </authorList>
    </citation>
    <scope>NUCLEOTIDE SEQUENCE [LARGE SCALE GENOMIC DNA]</scope>
    <source>
        <strain evidence="2 3">DSM 10317</strain>
    </source>
</reference>
<dbReference type="SMART" id="SM00850">
    <property type="entry name" value="LytTR"/>
    <property type="match status" value="1"/>
</dbReference>
<dbReference type="InterPro" id="IPR007492">
    <property type="entry name" value="LytTR_DNA-bd_dom"/>
</dbReference>
<dbReference type="Pfam" id="PF04397">
    <property type="entry name" value="LytTR"/>
    <property type="match status" value="1"/>
</dbReference>
<name>A0A1G5S682_PSEXY</name>
<keyword evidence="2" id="KW-0238">DNA-binding</keyword>
<dbReference type="AlphaFoldDB" id="A0A1G5S682"/>
<sequence>MSEYDGLNLGMWLSEKCSETYIIYVSSRNELVYRTFRTRPFSFLRKSHLDKELSDIIGDLCKQLQKDTSDDDYFEIQLDNNEIIKFHVSNIFYIEVIGKNCHVVGTQGTYVTKCRLSAYIDILQEYGFIQIYKSYLVNYKYIFQIRSNEVVMDDGTILPLSK</sequence>
<protein>
    <submittedName>
        <fullName evidence="2">DNA-binding response regulator, LytR/AlgR family</fullName>
    </submittedName>
</protein>
<accession>A0A1G5S682</accession>
<dbReference type="Proteomes" id="UP000199428">
    <property type="component" value="Unassembled WGS sequence"/>
</dbReference>
<gene>
    <name evidence="2" type="ORF">SAMN02910350_02898</name>
</gene>
<proteinExistence type="predicted"/>